<dbReference type="InterPro" id="IPR004843">
    <property type="entry name" value="Calcineurin-like_PHP"/>
</dbReference>
<comment type="similarity">
    <text evidence="3 12">Belongs to the 5'-nucleotidase family.</text>
</comment>
<dbReference type="Gene3D" id="3.60.21.10">
    <property type="match status" value="1"/>
</dbReference>
<dbReference type="GO" id="GO:0005615">
    <property type="term" value="C:extracellular space"/>
    <property type="evidence" value="ECO:0007669"/>
    <property type="project" value="UniProtKB-ARBA"/>
</dbReference>
<dbReference type="InterPro" id="IPR006146">
    <property type="entry name" value="5'-Nucleotdase_CS"/>
</dbReference>
<evidence type="ECO:0000313" key="17">
    <source>
        <dbReference type="Proteomes" id="UP001378592"/>
    </source>
</evidence>
<dbReference type="AlphaFoldDB" id="A0AAN9WPH9"/>
<dbReference type="Pfam" id="PF02872">
    <property type="entry name" value="5_nucleotid_C"/>
    <property type="match status" value="1"/>
</dbReference>
<feature type="domain" description="5'-Nucleotidase C-terminal" evidence="15">
    <location>
        <begin position="361"/>
        <end position="543"/>
    </location>
</feature>
<organism evidence="16 17">
    <name type="scientific">Gryllus longicercus</name>
    <dbReference type="NCBI Taxonomy" id="2509291"/>
    <lineage>
        <taxon>Eukaryota</taxon>
        <taxon>Metazoa</taxon>
        <taxon>Ecdysozoa</taxon>
        <taxon>Arthropoda</taxon>
        <taxon>Hexapoda</taxon>
        <taxon>Insecta</taxon>
        <taxon>Pterygota</taxon>
        <taxon>Neoptera</taxon>
        <taxon>Polyneoptera</taxon>
        <taxon>Orthoptera</taxon>
        <taxon>Ensifera</taxon>
        <taxon>Gryllidea</taxon>
        <taxon>Grylloidea</taxon>
        <taxon>Gryllidae</taxon>
        <taxon>Gryllinae</taxon>
        <taxon>Gryllus</taxon>
    </lineage>
</organism>
<keyword evidence="4" id="KW-1201">Platelet aggregation inhibiting toxin</keyword>
<dbReference type="InterPro" id="IPR008334">
    <property type="entry name" value="5'-Nucleotdase_C"/>
</dbReference>
<keyword evidence="10 12" id="KW-0378">Hydrolase</keyword>
<evidence type="ECO:0000256" key="5">
    <source>
        <dbReference type="ARBA" id="ARBA00022525"/>
    </source>
</evidence>
<evidence type="ECO:0000256" key="4">
    <source>
        <dbReference type="ARBA" id="ARBA00022442"/>
    </source>
</evidence>
<dbReference type="GO" id="GO:0000166">
    <property type="term" value="F:nucleotide binding"/>
    <property type="evidence" value="ECO:0007669"/>
    <property type="project" value="UniProtKB-KW"/>
</dbReference>
<evidence type="ECO:0000256" key="1">
    <source>
        <dbReference type="ARBA" id="ARBA00000815"/>
    </source>
</evidence>
<evidence type="ECO:0000256" key="2">
    <source>
        <dbReference type="ARBA" id="ARBA00004613"/>
    </source>
</evidence>
<keyword evidence="13" id="KW-0472">Membrane</keyword>
<comment type="caution">
    <text evidence="16">The sequence shown here is derived from an EMBL/GenBank/DDBJ whole genome shotgun (WGS) entry which is preliminary data.</text>
</comment>
<name>A0AAN9WPH9_9ORTH</name>
<proteinExistence type="inferred from homology"/>
<keyword evidence="13" id="KW-1133">Transmembrane helix</keyword>
<reference evidence="16 17" key="1">
    <citation type="submission" date="2024-03" db="EMBL/GenBank/DDBJ databases">
        <title>The genome assembly and annotation of the cricket Gryllus longicercus Weissman &amp; Gray.</title>
        <authorList>
            <person name="Szrajer S."/>
            <person name="Gray D."/>
            <person name="Ylla G."/>
        </authorList>
    </citation>
    <scope>NUCLEOTIDE SEQUENCE [LARGE SCALE GENOMIC DNA]</scope>
    <source>
        <strain evidence="16">DAG 2021-001</strain>
        <tissue evidence="16">Whole body minus gut</tissue>
    </source>
</reference>
<protein>
    <submittedName>
        <fullName evidence="16">Uncharacterized protein</fullName>
    </submittedName>
</protein>
<keyword evidence="6" id="KW-0800">Toxin</keyword>
<dbReference type="Gene3D" id="3.90.780.10">
    <property type="entry name" value="5'-Nucleotidase, C-terminal domain"/>
    <property type="match status" value="1"/>
</dbReference>
<comment type="catalytic activity">
    <reaction evidence="1">
        <text>a ribonucleoside 5'-phosphate + H2O = a ribonucleoside + phosphate</text>
        <dbReference type="Rhea" id="RHEA:12484"/>
        <dbReference type="ChEBI" id="CHEBI:15377"/>
        <dbReference type="ChEBI" id="CHEBI:18254"/>
        <dbReference type="ChEBI" id="CHEBI:43474"/>
        <dbReference type="ChEBI" id="CHEBI:58043"/>
        <dbReference type="EC" id="3.1.3.5"/>
    </reaction>
</comment>
<feature type="domain" description="Calcineurin-like phosphoesterase" evidence="14">
    <location>
        <begin position="47"/>
        <end position="267"/>
    </location>
</feature>
<evidence type="ECO:0000259" key="14">
    <source>
        <dbReference type="Pfam" id="PF00149"/>
    </source>
</evidence>
<dbReference type="InterPro" id="IPR006179">
    <property type="entry name" value="5_nucleotidase/apyrase"/>
</dbReference>
<evidence type="ECO:0000256" key="10">
    <source>
        <dbReference type="ARBA" id="ARBA00022801"/>
    </source>
</evidence>
<feature type="signal peptide" evidence="12">
    <location>
        <begin position="1"/>
        <end position="23"/>
    </location>
</feature>
<dbReference type="SUPFAM" id="SSF56300">
    <property type="entry name" value="Metallo-dependent phosphatases"/>
    <property type="match status" value="1"/>
</dbReference>
<keyword evidence="17" id="KW-1185">Reference proteome</keyword>
<keyword evidence="7" id="KW-0479">Metal-binding</keyword>
<gene>
    <name evidence="16" type="ORF">R5R35_004233</name>
</gene>
<dbReference type="GO" id="GO:0046872">
    <property type="term" value="F:metal ion binding"/>
    <property type="evidence" value="ECO:0007669"/>
    <property type="project" value="UniProtKB-KW"/>
</dbReference>
<dbReference type="Pfam" id="PF00149">
    <property type="entry name" value="Metallophos"/>
    <property type="match status" value="1"/>
</dbReference>
<keyword evidence="8 12" id="KW-0732">Signal</keyword>
<evidence type="ECO:0000256" key="3">
    <source>
        <dbReference type="ARBA" id="ARBA00006654"/>
    </source>
</evidence>
<comment type="subcellular location">
    <subcellularLocation>
        <location evidence="2">Secreted</location>
    </subcellularLocation>
</comment>
<dbReference type="FunFam" id="3.60.21.10:FF:000020">
    <property type="entry name" value="NT5E isoform 4"/>
    <property type="match status" value="1"/>
</dbReference>
<dbReference type="SUPFAM" id="SSF55816">
    <property type="entry name" value="5'-nucleotidase (syn. UDP-sugar hydrolase), C-terminal domain"/>
    <property type="match status" value="1"/>
</dbReference>
<dbReference type="PROSITE" id="PS00785">
    <property type="entry name" value="5_NUCLEOTIDASE_1"/>
    <property type="match status" value="1"/>
</dbReference>
<evidence type="ECO:0000313" key="16">
    <source>
        <dbReference type="EMBL" id="KAK7872913.1"/>
    </source>
</evidence>
<dbReference type="FunFam" id="3.90.780.10:FF:000004">
    <property type="entry name" value="UDP-sugar hydrolase, putative"/>
    <property type="match status" value="1"/>
</dbReference>
<dbReference type="PANTHER" id="PTHR11575">
    <property type="entry name" value="5'-NUCLEOTIDASE-RELATED"/>
    <property type="match status" value="1"/>
</dbReference>
<accession>A0AAN9WPH9</accession>
<evidence type="ECO:0000256" key="13">
    <source>
        <dbReference type="SAM" id="Phobius"/>
    </source>
</evidence>
<dbReference type="PROSITE" id="PS00786">
    <property type="entry name" value="5_NUCLEOTIDASE_2"/>
    <property type="match status" value="1"/>
</dbReference>
<keyword evidence="13" id="KW-0812">Transmembrane</keyword>
<dbReference type="GO" id="GO:0008253">
    <property type="term" value="F:5'-nucleotidase activity"/>
    <property type="evidence" value="ECO:0007669"/>
    <property type="project" value="UniProtKB-EC"/>
</dbReference>
<evidence type="ECO:0000256" key="8">
    <source>
        <dbReference type="ARBA" id="ARBA00022729"/>
    </source>
</evidence>
<evidence type="ECO:0000259" key="15">
    <source>
        <dbReference type="Pfam" id="PF02872"/>
    </source>
</evidence>
<keyword evidence="9 12" id="KW-0547">Nucleotide-binding</keyword>
<evidence type="ECO:0000256" key="9">
    <source>
        <dbReference type="ARBA" id="ARBA00022741"/>
    </source>
</evidence>
<feature type="transmembrane region" description="Helical" evidence="13">
    <location>
        <begin position="603"/>
        <end position="621"/>
    </location>
</feature>
<keyword evidence="5" id="KW-0964">Secreted</keyword>
<dbReference type="InterPro" id="IPR029052">
    <property type="entry name" value="Metallo-depent_PP-like"/>
</dbReference>
<evidence type="ECO:0000256" key="11">
    <source>
        <dbReference type="ARBA" id="ARBA00023240"/>
    </source>
</evidence>
<dbReference type="GO" id="GO:0090729">
    <property type="term" value="F:toxin activity"/>
    <property type="evidence" value="ECO:0007669"/>
    <property type="project" value="UniProtKB-KW"/>
</dbReference>
<dbReference type="PRINTS" id="PR01607">
    <property type="entry name" value="APYRASEFAMLY"/>
</dbReference>
<dbReference type="InterPro" id="IPR036907">
    <property type="entry name" value="5'-Nucleotdase_C_sf"/>
</dbReference>
<evidence type="ECO:0000256" key="7">
    <source>
        <dbReference type="ARBA" id="ARBA00022723"/>
    </source>
</evidence>
<dbReference type="GO" id="GO:0006196">
    <property type="term" value="P:AMP catabolic process"/>
    <property type="evidence" value="ECO:0007669"/>
    <property type="project" value="TreeGrafter"/>
</dbReference>
<dbReference type="GO" id="GO:0005886">
    <property type="term" value="C:plasma membrane"/>
    <property type="evidence" value="ECO:0007669"/>
    <property type="project" value="TreeGrafter"/>
</dbReference>
<sequence>MAWATVVCGGLVLALALAGGASAWPRAASWADGAEGGAAAAAGDFQLRLLHTNDMHARFDETNAASGDCNEELRAKGKCYGGFARVARVVKDARKEAADGGPATLFLNAGDTYQGTVWFTVHKHRIVTAMLNRLAPDAISLGNHEFDDGVAGLAPFLRDAQFPVLAANINVSAEPSLQQPKLKPIAEFTLGGHKVGVIGYVTPETVNISFTGKVQFEDEVTAIRREARHLKAHDVHIIIALGHSGYDVDLRIAEEVEDVDVVVGGHTNTFLYSGDPPDSENATDLYPTVVTQASGRKVPVVQAYAYTKYMGRLNLVFNNQGELRSFDGNPLLLNASIEEDADMKRELETWRPAVEARTKEVAGRSDVLLEGDYRKCRTQECTLGNLVADAYVMHHARRLPPAEGAWTDAAVALQHGGGLRADVDGRLGPAHNVTVGALLLALPFENRMFRCEVEGGRLRQALEWGVWRYDPMRVVNPGAFLQLSGLRVTYDLRREAGRRVAEALVLCARCAVPDWQPLQDDASYGVMLPFFLLQGGDGFGMLHDAYHNGSCVDQNYTDLDVVIEHFRKRSPVMTYIDGRIAFDPPVEVVADAMKTTGGATTSIPSFAIGLFVIVALVVNTASRSL</sequence>
<evidence type="ECO:0000256" key="12">
    <source>
        <dbReference type="RuleBase" id="RU362119"/>
    </source>
</evidence>
<dbReference type="EMBL" id="JAZDUA010000018">
    <property type="protein sequence ID" value="KAK7872913.1"/>
    <property type="molecule type" value="Genomic_DNA"/>
</dbReference>
<dbReference type="PANTHER" id="PTHR11575:SF24">
    <property type="entry name" value="5'-NUCLEOTIDASE"/>
    <property type="match status" value="1"/>
</dbReference>
<evidence type="ECO:0000256" key="6">
    <source>
        <dbReference type="ARBA" id="ARBA00022656"/>
    </source>
</evidence>
<keyword evidence="11" id="KW-1199">Hemostasis impairing toxin</keyword>
<dbReference type="Proteomes" id="UP001378592">
    <property type="component" value="Unassembled WGS sequence"/>
</dbReference>
<dbReference type="CDD" id="cd07409">
    <property type="entry name" value="MPP_CD73_N"/>
    <property type="match status" value="1"/>
</dbReference>
<feature type="chain" id="PRO_5042672370" evidence="12">
    <location>
        <begin position="24"/>
        <end position="625"/>
    </location>
</feature>